<dbReference type="PROSITE" id="PS51257">
    <property type="entry name" value="PROKAR_LIPOPROTEIN"/>
    <property type="match status" value="1"/>
</dbReference>
<dbReference type="EMBL" id="CP094528">
    <property type="protein sequence ID" value="UOE43929.1"/>
    <property type="molecule type" value="Genomic_DNA"/>
</dbReference>
<evidence type="ECO:0000256" key="2">
    <source>
        <dbReference type="SAM" id="SignalP"/>
    </source>
</evidence>
<sequence length="159" mass="17021">MRMRHAGYAAVSAGALVAGLLIGAAPAHAAGSGCDSADRPPSANTWYDQSNNYRGTRSSYRYNTYHLSTVVYETFGPNYYQAEVWFEGGMQPPQRVDCQRKPDTPKPTQPNPQPMNVGGVAGGGVFLPTGGMTIWMSNPVIRTGTVNVGQPTPVDTLVE</sequence>
<keyword evidence="4" id="KW-1185">Reference proteome</keyword>
<proteinExistence type="predicted"/>
<keyword evidence="2" id="KW-0732">Signal</keyword>
<dbReference type="RefSeq" id="WP_243555354.1">
    <property type="nucleotide sequence ID" value="NZ_CP094528.1"/>
</dbReference>
<gene>
    <name evidence="3" type="ORF">MTO99_17475</name>
</gene>
<evidence type="ECO:0000256" key="1">
    <source>
        <dbReference type="SAM" id="MobiDB-lite"/>
    </source>
</evidence>
<feature type="region of interest" description="Disordered" evidence="1">
    <location>
        <begin position="93"/>
        <end position="117"/>
    </location>
</feature>
<feature type="region of interest" description="Disordered" evidence="1">
    <location>
        <begin position="31"/>
        <end position="50"/>
    </location>
</feature>
<evidence type="ECO:0000313" key="3">
    <source>
        <dbReference type="EMBL" id="UOE43929.1"/>
    </source>
</evidence>
<accession>A0ABY4BYF4</accession>
<reference evidence="3 4" key="1">
    <citation type="submission" date="2022-03" db="EMBL/GenBank/DDBJ databases">
        <title>Mucilaginibacter sp. isolated from the gut of Protaetia brevitarsis seulensis larvae.</title>
        <authorList>
            <person name="Won M."/>
            <person name="Kim S.-J."/>
            <person name="Kwon S.-W."/>
        </authorList>
    </citation>
    <scope>NUCLEOTIDE SEQUENCE [LARGE SCALE GENOMIC DNA]</scope>
    <source>
        <strain evidence="3 4">CFWR-12</strain>
    </source>
</reference>
<dbReference type="Proteomes" id="UP000832097">
    <property type="component" value="Chromosome"/>
</dbReference>
<organism evidence="3 4">
    <name type="scientific">Agromyces larvae</name>
    <dbReference type="NCBI Taxonomy" id="2929802"/>
    <lineage>
        <taxon>Bacteria</taxon>
        <taxon>Bacillati</taxon>
        <taxon>Actinomycetota</taxon>
        <taxon>Actinomycetes</taxon>
        <taxon>Micrococcales</taxon>
        <taxon>Microbacteriaceae</taxon>
        <taxon>Agromyces</taxon>
    </lineage>
</organism>
<feature type="chain" id="PRO_5046564634" evidence="2">
    <location>
        <begin position="30"/>
        <end position="159"/>
    </location>
</feature>
<evidence type="ECO:0000313" key="4">
    <source>
        <dbReference type="Proteomes" id="UP000832097"/>
    </source>
</evidence>
<feature type="signal peptide" evidence="2">
    <location>
        <begin position="1"/>
        <end position="29"/>
    </location>
</feature>
<protein>
    <submittedName>
        <fullName evidence="3">Uncharacterized protein</fullName>
    </submittedName>
</protein>
<name>A0ABY4BYF4_9MICO</name>